<sequence>MLYMTAGPTFKSRIPDANPPNSAIVWWHFWCYKVEEEWGFWREHLLHELLWCVDEPTGGGPVTKQYLALMWSWVGIEGRVMMANWSAERKTWMVEVVNGSQIEGQGRVHLKGMVRQVWLMADEGRLSPRKEAVAPSGRKWTRELQSQGFIVLVTQLAQGLDELARLEVFRRQQQFISRERSGSSQRHEKDHDTR</sequence>
<dbReference type="EMBL" id="WHUW01000029">
    <property type="protein sequence ID" value="KAF8434391.1"/>
    <property type="molecule type" value="Genomic_DNA"/>
</dbReference>
<evidence type="ECO:0000313" key="1">
    <source>
        <dbReference type="EMBL" id="KAF8434391.1"/>
    </source>
</evidence>
<protein>
    <submittedName>
        <fullName evidence="1">Uncharacterized protein</fullName>
    </submittedName>
</protein>
<evidence type="ECO:0000313" key="2">
    <source>
        <dbReference type="Proteomes" id="UP001194468"/>
    </source>
</evidence>
<dbReference type="Proteomes" id="UP001194468">
    <property type="component" value="Unassembled WGS sequence"/>
</dbReference>
<organism evidence="1 2">
    <name type="scientific">Boletus edulis BED1</name>
    <dbReference type="NCBI Taxonomy" id="1328754"/>
    <lineage>
        <taxon>Eukaryota</taxon>
        <taxon>Fungi</taxon>
        <taxon>Dikarya</taxon>
        <taxon>Basidiomycota</taxon>
        <taxon>Agaricomycotina</taxon>
        <taxon>Agaricomycetes</taxon>
        <taxon>Agaricomycetidae</taxon>
        <taxon>Boletales</taxon>
        <taxon>Boletineae</taxon>
        <taxon>Boletaceae</taxon>
        <taxon>Boletoideae</taxon>
        <taxon>Boletus</taxon>
    </lineage>
</organism>
<accession>A0AAD4GBX6</accession>
<dbReference type="AlphaFoldDB" id="A0AAD4GBX6"/>
<reference evidence="1" key="1">
    <citation type="submission" date="2019-10" db="EMBL/GenBank/DDBJ databases">
        <authorList>
            <consortium name="DOE Joint Genome Institute"/>
            <person name="Kuo A."/>
            <person name="Miyauchi S."/>
            <person name="Kiss E."/>
            <person name="Drula E."/>
            <person name="Kohler A."/>
            <person name="Sanchez-Garcia M."/>
            <person name="Andreopoulos B."/>
            <person name="Barry K.W."/>
            <person name="Bonito G."/>
            <person name="Buee M."/>
            <person name="Carver A."/>
            <person name="Chen C."/>
            <person name="Cichocki N."/>
            <person name="Clum A."/>
            <person name="Culley D."/>
            <person name="Crous P.W."/>
            <person name="Fauchery L."/>
            <person name="Girlanda M."/>
            <person name="Hayes R."/>
            <person name="Keri Z."/>
            <person name="LaButti K."/>
            <person name="Lipzen A."/>
            <person name="Lombard V."/>
            <person name="Magnuson J."/>
            <person name="Maillard F."/>
            <person name="Morin E."/>
            <person name="Murat C."/>
            <person name="Nolan M."/>
            <person name="Ohm R."/>
            <person name="Pangilinan J."/>
            <person name="Pereira M."/>
            <person name="Perotto S."/>
            <person name="Peter M."/>
            <person name="Riley R."/>
            <person name="Sitrit Y."/>
            <person name="Stielow B."/>
            <person name="Szollosi G."/>
            <person name="Zifcakova L."/>
            <person name="Stursova M."/>
            <person name="Spatafora J.W."/>
            <person name="Tedersoo L."/>
            <person name="Vaario L.-M."/>
            <person name="Yamada A."/>
            <person name="Yan M."/>
            <person name="Wang P."/>
            <person name="Xu J."/>
            <person name="Bruns T."/>
            <person name="Baldrian P."/>
            <person name="Vilgalys R."/>
            <person name="Henrissat B."/>
            <person name="Grigoriev I.V."/>
            <person name="Hibbett D."/>
            <person name="Nagy L.G."/>
            <person name="Martin F.M."/>
        </authorList>
    </citation>
    <scope>NUCLEOTIDE SEQUENCE</scope>
    <source>
        <strain evidence="1">BED1</strain>
    </source>
</reference>
<proteinExistence type="predicted"/>
<name>A0AAD4GBX6_BOLED</name>
<gene>
    <name evidence="1" type="ORF">L210DRAFT_3553882</name>
</gene>
<reference evidence="1" key="2">
    <citation type="journal article" date="2020" name="Nat. Commun.">
        <title>Large-scale genome sequencing of mycorrhizal fungi provides insights into the early evolution of symbiotic traits.</title>
        <authorList>
            <person name="Miyauchi S."/>
            <person name="Kiss E."/>
            <person name="Kuo A."/>
            <person name="Drula E."/>
            <person name="Kohler A."/>
            <person name="Sanchez-Garcia M."/>
            <person name="Morin E."/>
            <person name="Andreopoulos B."/>
            <person name="Barry K.W."/>
            <person name="Bonito G."/>
            <person name="Buee M."/>
            <person name="Carver A."/>
            <person name="Chen C."/>
            <person name="Cichocki N."/>
            <person name="Clum A."/>
            <person name="Culley D."/>
            <person name="Crous P.W."/>
            <person name="Fauchery L."/>
            <person name="Girlanda M."/>
            <person name="Hayes R.D."/>
            <person name="Keri Z."/>
            <person name="LaButti K."/>
            <person name="Lipzen A."/>
            <person name="Lombard V."/>
            <person name="Magnuson J."/>
            <person name="Maillard F."/>
            <person name="Murat C."/>
            <person name="Nolan M."/>
            <person name="Ohm R.A."/>
            <person name="Pangilinan J."/>
            <person name="Pereira M.F."/>
            <person name="Perotto S."/>
            <person name="Peter M."/>
            <person name="Pfister S."/>
            <person name="Riley R."/>
            <person name="Sitrit Y."/>
            <person name="Stielow J.B."/>
            <person name="Szollosi G."/>
            <person name="Zifcakova L."/>
            <person name="Stursova M."/>
            <person name="Spatafora J.W."/>
            <person name="Tedersoo L."/>
            <person name="Vaario L.M."/>
            <person name="Yamada A."/>
            <person name="Yan M."/>
            <person name="Wang P."/>
            <person name="Xu J."/>
            <person name="Bruns T."/>
            <person name="Baldrian P."/>
            <person name="Vilgalys R."/>
            <person name="Dunand C."/>
            <person name="Henrissat B."/>
            <person name="Grigoriev I.V."/>
            <person name="Hibbett D."/>
            <person name="Nagy L.G."/>
            <person name="Martin F.M."/>
        </authorList>
    </citation>
    <scope>NUCLEOTIDE SEQUENCE</scope>
    <source>
        <strain evidence="1">BED1</strain>
    </source>
</reference>
<comment type="caution">
    <text evidence="1">The sequence shown here is derived from an EMBL/GenBank/DDBJ whole genome shotgun (WGS) entry which is preliminary data.</text>
</comment>
<keyword evidence="2" id="KW-1185">Reference proteome</keyword>